<dbReference type="Gene3D" id="2.60.120.200">
    <property type="match status" value="1"/>
</dbReference>
<dbReference type="EMBL" id="QGDC01000003">
    <property type="protein sequence ID" value="RCH55429.1"/>
    <property type="molecule type" value="Genomic_DNA"/>
</dbReference>
<dbReference type="GO" id="GO:0005975">
    <property type="term" value="P:carbohydrate metabolic process"/>
    <property type="evidence" value="ECO:0007669"/>
    <property type="project" value="UniProtKB-ARBA"/>
</dbReference>
<keyword evidence="2" id="KW-1185">Reference proteome</keyword>
<dbReference type="RefSeq" id="WP_114004345.1">
    <property type="nucleotide sequence ID" value="NZ_QGDC01000003.1"/>
</dbReference>
<evidence type="ECO:0000313" key="1">
    <source>
        <dbReference type="EMBL" id="RCH55429.1"/>
    </source>
</evidence>
<dbReference type="AlphaFoldDB" id="A0A367GPP0"/>
<dbReference type="InterPro" id="IPR013320">
    <property type="entry name" value="ConA-like_dom_sf"/>
</dbReference>
<proteinExistence type="predicted"/>
<reference evidence="1 2" key="1">
    <citation type="submission" date="2018-05" db="EMBL/GenBank/DDBJ databases">
        <title>Mucilaginibacter hurinus sp. nov., isolated from briquette warehouse soil.</title>
        <authorList>
            <person name="Choi L."/>
        </authorList>
    </citation>
    <scope>NUCLEOTIDE SEQUENCE [LARGE SCALE GENOMIC DNA]</scope>
    <source>
        <strain evidence="1 2">ZR32</strain>
    </source>
</reference>
<dbReference type="GO" id="GO:0004553">
    <property type="term" value="F:hydrolase activity, hydrolyzing O-glycosyl compounds"/>
    <property type="evidence" value="ECO:0007669"/>
    <property type="project" value="UniProtKB-ARBA"/>
</dbReference>
<dbReference type="Proteomes" id="UP000253209">
    <property type="component" value="Unassembled WGS sequence"/>
</dbReference>
<gene>
    <name evidence="1" type="ORF">DJ568_05920</name>
</gene>
<name>A0A367GPP0_9SPHI</name>
<accession>A0A367GPP0</accession>
<dbReference type="Pfam" id="PF13385">
    <property type="entry name" value="Laminin_G_3"/>
    <property type="match status" value="1"/>
</dbReference>
<organism evidence="1 2">
    <name type="scientific">Mucilaginibacter hurinus</name>
    <dbReference type="NCBI Taxonomy" id="2201324"/>
    <lineage>
        <taxon>Bacteria</taxon>
        <taxon>Pseudomonadati</taxon>
        <taxon>Bacteroidota</taxon>
        <taxon>Sphingobacteriia</taxon>
        <taxon>Sphingobacteriales</taxon>
        <taxon>Sphingobacteriaceae</taxon>
        <taxon>Mucilaginibacter</taxon>
    </lineage>
</organism>
<comment type="caution">
    <text evidence="1">The sequence shown here is derived from an EMBL/GenBank/DDBJ whole genome shotgun (WGS) entry which is preliminary data.</text>
</comment>
<sequence length="276" mass="29218">MKKILKYITMASIIIGASSCQKDFDPSTYAPPLNIGGFTSADEVATSNLIGYWGFNGDLKDAASGSDGVNTGTSFSTGVKGEAMQGALDSYVIADPSSSITGMKSFTITEWINTAPPTTGIIGIFSLAKTTAFWGNIEIFIENGSTNDDGKLRIHIAKGAADNTIEVNGVKNLFNGWINLAVSYNEETSEYKVYIAGSRVAAGTLAGLTGPLDFQDIGNLVFGCVQFQTEPSQTTATGKQGWASYLTGRLDEVRIYNKALSDVEVGAIVKLEGRGK</sequence>
<dbReference type="OrthoDB" id="9814380at2"/>
<dbReference type="SUPFAM" id="SSF49899">
    <property type="entry name" value="Concanavalin A-like lectins/glucanases"/>
    <property type="match status" value="1"/>
</dbReference>
<protein>
    <submittedName>
        <fullName evidence="1">LamG domain-containing protein</fullName>
    </submittedName>
</protein>
<dbReference type="PROSITE" id="PS51257">
    <property type="entry name" value="PROKAR_LIPOPROTEIN"/>
    <property type="match status" value="1"/>
</dbReference>
<evidence type="ECO:0000313" key="2">
    <source>
        <dbReference type="Proteomes" id="UP000253209"/>
    </source>
</evidence>